<keyword evidence="3" id="KW-1185">Reference proteome</keyword>
<evidence type="ECO:0000313" key="3">
    <source>
        <dbReference type="Proteomes" id="UP000092839"/>
    </source>
</evidence>
<dbReference type="EMBL" id="CP016428">
    <property type="protein sequence ID" value="ANW00820.1"/>
    <property type="molecule type" value="Genomic_DNA"/>
</dbReference>
<protein>
    <submittedName>
        <fullName evidence="2">Uncharacterized protein</fullName>
    </submittedName>
</protein>
<sequence length="77" mass="8363">MEEVLCRIGRAHRGLRGDHSGGERNGQNPKAERRAAAPAEDGEGRLFCFAMQRPEGPAENSRTQPLPARAACRPIAL</sequence>
<reference evidence="2 3" key="1">
    <citation type="submission" date="2016-07" db="EMBL/GenBank/DDBJ databases">
        <title>Complete genome sequence of Bradyrhizobium icense LMTR 13T, a potential inoculant strain isolated from lima bean (Phaseolus lunatus) in Peru.</title>
        <authorList>
            <person name="Ormeno-Orrillo E."/>
            <person name="Duran D."/>
            <person name="Rogel M.A."/>
            <person name="Rey L."/>
            <person name="Imperial J."/>
            <person name="Ruiz-Argueso T."/>
            <person name="Martinez-Romero E."/>
        </authorList>
    </citation>
    <scope>NUCLEOTIDE SEQUENCE [LARGE SCALE GENOMIC DNA]</scope>
    <source>
        <strain evidence="2 3">LMTR 13</strain>
    </source>
</reference>
<dbReference type="KEGG" id="bic:LMTR13_12180"/>
<dbReference type="Proteomes" id="UP000092839">
    <property type="component" value="Chromosome"/>
</dbReference>
<gene>
    <name evidence="2" type="ORF">LMTR13_12180</name>
</gene>
<feature type="region of interest" description="Disordered" evidence="1">
    <location>
        <begin position="1"/>
        <end position="42"/>
    </location>
</feature>
<accession>A0A1B1UDH0</accession>
<proteinExistence type="predicted"/>
<organism evidence="2 3">
    <name type="scientific">Bradyrhizobium icense</name>
    <dbReference type="NCBI Taxonomy" id="1274631"/>
    <lineage>
        <taxon>Bacteria</taxon>
        <taxon>Pseudomonadati</taxon>
        <taxon>Pseudomonadota</taxon>
        <taxon>Alphaproteobacteria</taxon>
        <taxon>Hyphomicrobiales</taxon>
        <taxon>Nitrobacteraceae</taxon>
        <taxon>Bradyrhizobium</taxon>
    </lineage>
</organism>
<evidence type="ECO:0000313" key="2">
    <source>
        <dbReference type="EMBL" id="ANW00820.1"/>
    </source>
</evidence>
<evidence type="ECO:0000256" key="1">
    <source>
        <dbReference type="SAM" id="MobiDB-lite"/>
    </source>
</evidence>
<dbReference type="AlphaFoldDB" id="A0A1B1UDH0"/>
<name>A0A1B1UDH0_9BRAD</name>
<feature type="region of interest" description="Disordered" evidence="1">
    <location>
        <begin position="55"/>
        <end position="77"/>
    </location>
</feature>